<dbReference type="Proteomes" id="UP001501495">
    <property type="component" value="Unassembled WGS sequence"/>
</dbReference>
<dbReference type="EMBL" id="BAAAZH010000025">
    <property type="protein sequence ID" value="GAA4124667.1"/>
    <property type="molecule type" value="Genomic_DNA"/>
</dbReference>
<evidence type="ECO:0000256" key="1">
    <source>
        <dbReference type="SAM" id="MobiDB-lite"/>
    </source>
</evidence>
<protein>
    <submittedName>
        <fullName evidence="2">Uncharacterized protein</fullName>
    </submittedName>
</protein>
<evidence type="ECO:0000313" key="3">
    <source>
        <dbReference type="Proteomes" id="UP001501495"/>
    </source>
</evidence>
<evidence type="ECO:0000313" key="2">
    <source>
        <dbReference type="EMBL" id="GAA4124667.1"/>
    </source>
</evidence>
<accession>A0ABP7XRQ5</accession>
<comment type="caution">
    <text evidence="2">The sequence shown here is derived from an EMBL/GenBank/DDBJ whole genome shotgun (WGS) entry which is preliminary data.</text>
</comment>
<name>A0ABP7XRQ5_9ACTN</name>
<proteinExistence type="predicted"/>
<dbReference type="RefSeq" id="WP_344734515.1">
    <property type="nucleotide sequence ID" value="NZ_BAAAZH010000025.1"/>
</dbReference>
<sequence length="96" mass="10742">MRTSTTARTRPSGSARRRAKAAARAGYTQDLDLRWVYRLNRLPRTTPMAAFTACGCGYRSWVLADSARPEDFDWLRESDDAHDASCTSTPLDLEAT</sequence>
<organism evidence="2 3">
    <name type="scientific">Nocardioides fonticola</name>
    <dbReference type="NCBI Taxonomy" id="450363"/>
    <lineage>
        <taxon>Bacteria</taxon>
        <taxon>Bacillati</taxon>
        <taxon>Actinomycetota</taxon>
        <taxon>Actinomycetes</taxon>
        <taxon>Propionibacteriales</taxon>
        <taxon>Nocardioidaceae</taxon>
        <taxon>Nocardioides</taxon>
    </lineage>
</organism>
<reference evidence="3" key="1">
    <citation type="journal article" date="2019" name="Int. J. Syst. Evol. Microbiol.">
        <title>The Global Catalogue of Microorganisms (GCM) 10K type strain sequencing project: providing services to taxonomists for standard genome sequencing and annotation.</title>
        <authorList>
            <consortium name="The Broad Institute Genomics Platform"/>
            <consortium name="The Broad Institute Genome Sequencing Center for Infectious Disease"/>
            <person name="Wu L."/>
            <person name="Ma J."/>
        </authorList>
    </citation>
    <scope>NUCLEOTIDE SEQUENCE [LARGE SCALE GENOMIC DNA]</scope>
    <source>
        <strain evidence="3">JCM 16703</strain>
    </source>
</reference>
<feature type="region of interest" description="Disordered" evidence="1">
    <location>
        <begin position="1"/>
        <end position="25"/>
    </location>
</feature>
<gene>
    <name evidence="2" type="ORF">GCM10022215_32510</name>
</gene>
<keyword evidence="3" id="KW-1185">Reference proteome</keyword>
<feature type="compositionally biased region" description="Polar residues" evidence="1">
    <location>
        <begin position="1"/>
        <end position="12"/>
    </location>
</feature>